<dbReference type="Proteomes" id="UP000812287">
    <property type="component" value="Unassembled WGS sequence"/>
</dbReference>
<dbReference type="RefSeq" id="XP_043035222.1">
    <property type="nucleotide sequence ID" value="XM_043179537.1"/>
</dbReference>
<protein>
    <submittedName>
        <fullName evidence="1">Uncharacterized protein</fullName>
    </submittedName>
</protein>
<proteinExistence type="predicted"/>
<reference evidence="1" key="1">
    <citation type="submission" date="2020-11" db="EMBL/GenBank/DDBJ databases">
        <title>Adaptations for nitrogen fixation in a non-lichenized fungal sporocarp promotes dispersal by wood-feeding termites.</title>
        <authorList>
            <consortium name="DOE Joint Genome Institute"/>
            <person name="Koch R.A."/>
            <person name="Yoon G."/>
            <person name="Arayal U."/>
            <person name="Lail K."/>
            <person name="Amirebrahimi M."/>
            <person name="Labutti K."/>
            <person name="Lipzen A."/>
            <person name="Riley R."/>
            <person name="Barry K."/>
            <person name="Henrissat B."/>
            <person name="Grigoriev I.V."/>
            <person name="Herr J.R."/>
            <person name="Aime M.C."/>
        </authorList>
    </citation>
    <scope>NUCLEOTIDE SEQUENCE</scope>
    <source>
        <strain evidence="1">MCA 3950</strain>
    </source>
</reference>
<gene>
    <name evidence="1" type="ORF">BT62DRAFT_1079883</name>
</gene>
<dbReference type="OrthoDB" id="2774821at2759"/>
<keyword evidence="2" id="KW-1185">Reference proteome</keyword>
<accession>A0A9P7VJF2</accession>
<evidence type="ECO:0000313" key="2">
    <source>
        <dbReference type="Proteomes" id="UP000812287"/>
    </source>
</evidence>
<sequence length="292" mass="32892">MEVWNVTIQDGSDEADCRSVILITAPNAIDTNVHAVLLHNVVSHGEIMVLEKCRSDEWFSSVSLTTAPVTFEAFNELKTLPRAQPESQTQPPLQPQQTQQTNPALWLGPLTGNPAAGTPNPLFTVFPEVEATTITSVIQHELRCSDLYKLDPRYRDKAEWMTLELDDTTHELSDDDASFKEYKRLSSIIVPLSTYFSILVAHCQPTTTSALLAIQLFRYIAHLTKIASEYEWHAVVSYHIAFLARRQREMIDGDYGGWGHIDLELRGEHLFPNRKAEASSLTANTTLLDRPF</sequence>
<organism evidence="1 2">
    <name type="scientific">Guyanagaster necrorhizus</name>
    <dbReference type="NCBI Taxonomy" id="856835"/>
    <lineage>
        <taxon>Eukaryota</taxon>
        <taxon>Fungi</taxon>
        <taxon>Dikarya</taxon>
        <taxon>Basidiomycota</taxon>
        <taxon>Agaricomycotina</taxon>
        <taxon>Agaricomycetes</taxon>
        <taxon>Agaricomycetidae</taxon>
        <taxon>Agaricales</taxon>
        <taxon>Marasmiineae</taxon>
        <taxon>Physalacriaceae</taxon>
        <taxon>Guyanagaster</taxon>
    </lineage>
</organism>
<dbReference type="EMBL" id="MU250557">
    <property type="protein sequence ID" value="KAG7441722.1"/>
    <property type="molecule type" value="Genomic_DNA"/>
</dbReference>
<comment type="caution">
    <text evidence="1">The sequence shown here is derived from an EMBL/GenBank/DDBJ whole genome shotgun (WGS) entry which is preliminary data.</text>
</comment>
<evidence type="ECO:0000313" key="1">
    <source>
        <dbReference type="EMBL" id="KAG7441722.1"/>
    </source>
</evidence>
<name>A0A9P7VJF2_9AGAR</name>
<dbReference type="GeneID" id="66101831"/>
<dbReference type="AlphaFoldDB" id="A0A9P7VJF2"/>